<reference evidence="1" key="2">
    <citation type="journal article" date="2015" name="Fish Shellfish Immunol.">
        <title>Early steps in the European eel (Anguilla anguilla)-Vibrio vulnificus interaction in the gills: Role of the RtxA13 toxin.</title>
        <authorList>
            <person name="Callol A."/>
            <person name="Pajuelo D."/>
            <person name="Ebbesson L."/>
            <person name="Teles M."/>
            <person name="MacKenzie S."/>
            <person name="Amaro C."/>
        </authorList>
    </citation>
    <scope>NUCLEOTIDE SEQUENCE</scope>
</reference>
<dbReference type="EMBL" id="GBXM01062239">
    <property type="protein sequence ID" value="JAH46338.1"/>
    <property type="molecule type" value="Transcribed_RNA"/>
</dbReference>
<evidence type="ECO:0000313" key="1">
    <source>
        <dbReference type="EMBL" id="JAH46338.1"/>
    </source>
</evidence>
<dbReference type="AlphaFoldDB" id="A0A0E9T0U4"/>
<name>A0A0E9T0U4_ANGAN</name>
<protein>
    <submittedName>
        <fullName evidence="1">Uncharacterized protein</fullName>
    </submittedName>
</protein>
<organism evidence="1">
    <name type="scientific">Anguilla anguilla</name>
    <name type="common">European freshwater eel</name>
    <name type="synonym">Muraena anguilla</name>
    <dbReference type="NCBI Taxonomy" id="7936"/>
    <lineage>
        <taxon>Eukaryota</taxon>
        <taxon>Metazoa</taxon>
        <taxon>Chordata</taxon>
        <taxon>Craniata</taxon>
        <taxon>Vertebrata</taxon>
        <taxon>Euteleostomi</taxon>
        <taxon>Actinopterygii</taxon>
        <taxon>Neopterygii</taxon>
        <taxon>Teleostei</taxon>
        <taxon>Anguilliformes</taxon>
        <taxon>Anguillidae</taxon>
        <taxon>Anguilla</taxon>
    </lineage>
</organism>
<sequence length="28" mass="3106">MAGAVMWQGWINAMFSALLKQALALRLN</sequence>
<proteinExistence type="predicted"/>
<accession>A0A0E9T0U4</accession>
<reference evidence="1" key="1">
    <citation type="submission" date="2014-11" db="EMBL/GenBank/DDBJ databases">
        <authorList>
            <person name="Amaro Gonzalez C."/>
        </authorList>
    </citation>
    <scope>NUCLEOTIDE SEQUENCE</scope>
</reference>